<sequence>MTNYITYEVKVFIEDDLISGLSQREVAVKRQVKTLVCNINKNLKNRTPLGRKIGSGRPEILSDELKRQLFLIYDKNYKESCLKNIQKFVEKFNVQISRQTVSRILSDFGLVTAKPTKKLLLRPINIEKRLTNLKNF</sequence>
<keyword evidence="3" id="KW-1185">Reference proteome</keyword>
<dbReference type="EMBL" id="LVKB01000138">
    <property type="protein sequence ID" value="ORD96029.1"/>
    <property type="molecule type" value="Genomic_DNA"/>
</dbReference>
<dbReference type="Proteomes" id="UP000192356">
    <property type="component" value="Unassembled WGS sequence"/>
</dbReference>
<name>A0A1X0Q8B9_9MICR</name>
<reference evidence="2 3" key="1">
    <citation type="journal article" date="2017" name="Environ. Microbiol.">
        <title>Decay of the glycolytic pathway and adaptation to intranuclear parasitism within Enterocytozoonidae microsporidia.</title>
        <authorList>
            <person name="Wiredu Boakye D."/>
            <person name="Jaroenlak P."/>
            <person name="Prachumwat A."/>
            <person name="Williams T.A."/>
            <person name="Bateman K.S."/>
            <person name="Itsathitphaisarn O."/>
            <person name="Sritunyalucksana K."/>
            <person name="Paszkiewicz K.H."/>
            <person name="Moore K.A."/>
            <person name="Stentiford G.D."/>
            <person name="Williams B.A."/>
        </authorList>
    </citation>
    <scope>NUCLEOTIDE SEQUENCE [LARGE SCALE GENOMIC DNA]</scope>
    <source>
        <strain evidence="2 3">GB1</strain>
    </source>
</reference>
<dbReference type="Gene3D" id="1.10.10.60">
    <property type="entry name" value="Homeodomain-like"/>
    <property type="match status" value="1"/>
</dbReference>
<evidence type="ECO:0000259" key="1">
    <source>
        <dbReference type="Pfam" id="PF01498"/>
    </source>
</evidence>
<organism evidence="2 3">
    <name type="scientific">Hepatospora eriocheir</name>
    <dbReference type="NCBI Taxonomy" id="1081669"/>
    <lineage>
        <taxon>Eukaryota</taxon>
        <taxon>Fungi</taxon>
        <taxon>Fungi incertae sedis</taxon>
        <taxon>Microsporidia</taxon>
        <taxon>Hepatosporidae</taxon>
        <taxon>Hepatospora</taxon>
    </lineage>
</organism>
<gene>
    <name evidence="2" type="ORF">HERIO_1999</name>
</gene>
<dbReference type="GO" id="GO:0015074">
    <property type="term" value="P:DNA integration"/>
    <property type="evidence" value="ECO:0007669"/>
    <property type="project" value="InterPro"/>
</dbReference>
<evidence type="ECO:0000313" key="3">
    <source>
        <dbReference type="Proteomes" id="UP000192356"/>
    </source>
</evidence>
<dbReference type="InterPro" id="IPR002492">
    <property type="entry name" value="Transposase_Tc1-like"/>
</dbReference>
<dbReference type="GO" id="GO:0006313">
    <property type="term" value="P:DNA transposition"/>
    <property type="evidence" value="ECO:0007669"/>
    <property type="project" value="InterPro"/>
</dbReference>
<dbReference type="SUPFAM" id="SSF46689">
    <property type="entry name" value="Homeodomain-like"/>
    <property type="match status" value="1"/>
</dbReference>
<dbReference type="Pfam" id="PF01498">
    <property type="entry name" value="HTH_Tnp_Tc3_2"/>
    <property type="match status" value="1"/>
</dbReference>
<dbReference type="OrthoDB" id="2193700at2759"/>
<evidence type="ECO:0000313" key="2">
    <source>
        <dbReference type="EMBL" id="ORD96029.1"/>
    </source>
</evidence>
<protein>
    <recommendedName>
        <fullName evidence="1">Transposase Tc1-like domain-containing protein</fullName>
    </recommendedName>
</protein>
<proteinExistence type="predicted"/>
<dbReference type="GO" id="GO:0003677">
    <property type="term" value="F:DNA binding"/>
    <property type="evidence" value="ECO:0007669"/>
    <property type="project" value="InterPro"/>
</dbReference>
<dbReference type="VEuPathDB" id="MicrosporidiaDB:A0H76_396"/>
<accession>A0A1X0Q8B9</accession>
<dbReference type="AlphaFoldDB" id="A0A1X0Q8B9"/>
<dbReference type="InterPro" id="IPR009057">
    <property type="entry name" value="Homeodomain-like_sf"/>
</dbReference>
<dbReference type="VEuPathDB" id="MicrosporidiaDB:HERIO_1999"/>
<comment type="caution">
    <text evidence="2">The sequence shown here is derived from an EMBL/GenBank/DDBJ whole genome shotgun (WGS) entry which is preliminary data.</text>
</comment>
<feature type="domain" description="Transposase Tc1-like" evidence="1">
    <location>
        <begin position="66"/>
        <end position="130"/>
    </location>
</feature>